<organism evidence="1 2">
    <name type="scientific">Pseudomonas fragi</name>
    <dbReference type="NCBI Taxonomy" id="296"/>
    <lineage>
        <taxon>Bacteria</taxon>
        <taxon>Pseudomonadati</taxon>
        <taxon>Pseudomonadota</taxon>
        <taxon>Gammaproteobacteria</taxon>
        <taxon>Pseudomonadales</taxon>
        <taxon>Pseudomonadaceae</taxon>
        <taxon>Pseudomonas</taxon>
    </lineage>
</organism>
<dbReference type="AlphaFoldDB" id="A0A449IEN9"/>
<sequence length="57" mass="6279">MTTRHILSLNPSKARVAYHRAIAMAALHADSSLSVRLKRYNAAMAKARSLEAQEATQ</sequence>
<evidence type="ECO:0000313" key="2">
    <source>
        <dbReference type="Proteomes" id="UP000330809"/>
    </source>
</evidence>
<gene>
    <name evidence="1" type="ORF">NCTC10754_00469</name>
</gene>
<dbReference type="EMBL" id="CAACYJ010000002">
    <property type="protein sequence ID" value="VFB17948.1"/>
    <property type="molecule type" value="Genomic_DNA"/>
</dbReference>
<reference evidence="1 2" key="1">
    <citation type="submission" date="2019-02" db="EMBL/GenBank/DDBJ databases">
        <authorList>
            <consortium name="Pathogen Informatics"/>
        </authorList>
    </citation>
    <scope>NUCLEOTIDE SEQUENCE [LARGE SCALE GENOMIC DNA]</scope>
    <source>
        <strain evidence="1 2">3012STDY7103891</strain>
    </source>
</reference>
<proteinExistence type="predicted"/>
<protein>
    <submittedName>
        <fullName evidence="1">Uncharacterized protein</fullName>
    </submittedName>
</protein>
<evidence type="ECO:0000313" key="1">
    <source>
        <dbReference type="EMBL" id="VFB17948.1"/>
    </source>
</evidence>
<accession>A0A449IEN9</accession>
<dbReference type="Proteomes" id="UP000330809">
    <property type="component" value="Unassembled WGS sequence"/>
</dbReference>
<dbReference type="RefSeq" id="WP_165484545.1">
    <property type="nucleotide sequence ID" value="NZ_CAACYJ010000002.1"/>
</dbReference>
<name>A0A449IEN9_PSEFR</name>